<organism evidence="5 6">
    <name type="scientific">Microlunatus ginsengisoli</name>
    <dbReference type="NCBI Taxonomy" id="363863"/>
    <lineage>
        <taxon>Bacteria</taxon>
        <taxon>Bacillati</taxon>
        <taxon>Actinomycetota</taxon>
        <taxon>Actinomycetes</taxon>
        <taxon>Propionibacteriales</taxon>
        <taxon>Propionibacteriaceae</taxon>
        <taxon>Microlunatus</taxon>
    </lineage>
</organism>
<dbReference type="SMART" id="SM00829">
    <property type="entry name" value="PKS_ER"/>
    <property type="match status" value="1"/>
</dbReference>
<proteinExistence type="predicted"/>
<dbReference type="RefSeq" id="WP_344808569.1">
    <property type="nucleotide sequence ID" value="NZ_BAABAB010000042.1"/>
</dbReference>
<protein>
    <submittedName>
        <fullName evidence="5">NAD(P)H-quinone oxidoreductase</fullName>
    </submittedName>
</protein>
<evidence type="ECO:0000313" key="6">
    <source>
        <dbReference type="Proteomes" id="UP001501490"/>
    </source>
</evidence>
<dbReference type="Gene3D" id="3.40.50.720">
    <property type="entry name" value="NAD(P)-binding Rossmann-like Domain"/>
    <property type="match status" value="1"/>
</dbReference>
<keyword evidence="6" id="KW-1185">Reference proteome</keyword>
<keyword evidence="1" id="KW-0521">NADP</keyword>
<feature type="domain" description="Enoyl reductase (ER)" evidence="4">
    <location>
        <begin position="10"/>
        <end position="321"/>
    </location>
</feature>
<dbReference type="PANTHER" id="PTHR48106:SF8">
    <property type="entry name" value="OS02G0805600 PROTEIN"/>
    <property type="match status" value="1"/>
</dbReference>
<dbReference type="Pfam" id="PF08240">
    <property type="entry name" value="ADH_N"/>
    <property type="match status" value="1"/>
</dbReference>
<evidence type="ECO:0000256" key="1">
    <source>
        <dbReference type="ARBA" id="ARBA00022857"/>
    </source>
</evidence>
<dbReference type="InterPro" id="IPR011032">
    <property type="entry name" value="GroES-like_sf"/>
</dbReference>
<gene>
    <name evidence="5" type="ORF">GCM10022236_43660</name>
</gene>
<dbReference type="InterPro" id="IPR013154">
    <property type="entry name" value="ADH-like_N"/>
</dbReference>
<dbReference type="CDD" id="cd05276">
    <property type="entry name" value="p53_inducible_oxidoreductase"/>
    <property type="match status" value="1"/>
</dbReference>
<dbReference type="SUPFAM" id="SSF50129">
    <property type="entry name" value="GroES-like"/>
    <property type="match status" value="1"/>
</dbReference>
<sequence>MKAVTRSGAGGPDVLSLGEAPDPVPGDGEVLIAVVAAGVNRADLLQRQGNYPPPKGASELLGLEVSGTIAGVGFGVDHWSVGDPCVALLAGGGYAELVAVPAGQVVAPPRGVDLVTAAGLIEVSATVVSNFDATSVRRGETVLVHGGAGGIGSFAIQYAHSIGARVIATAGSTDKVTYCLELGADAAMSYREDWVGEVSRLTENHGVDVILDVMGASYLEPNVASLAVGGRLIVIGLQGGRKGTLDLGRLMTIRGSVLSTTLRSRPVAEKSAICCRVTEVVWPLIGSGAIRPAPQTAFPLAEVAAAHRRLESGDNIGKVVLTV</sequence>
<evidence type="ECO:0000256" key="3">
    <source>
        <dbReference type="SAM" id="MobiDB-lite"/>
    </source>
</evidence>
<comment type="caution">
    <text evidence="5">The sequence shown here is derived from an EMBL/GenBank/DDBJ whole genome shotgun (WGS) entry which is preliminary data.</text>
</comment>
<dbReference type="EMBL" id="BAABAB010000042">
    <property type="protein sequence ID" value="GAA3636366.1"/>
    <property type="molecule type" value="Genomic_DNA"/>
</dbReference>
<dbReference type="InterPro" id="IPR014189">
    <property type="entry name" value="Quinone_OxRdtase_PIG3"/>
</dbReference>
<keyword evidence="2" id="KW-0560">Oxidoreductase</keyword>
<dbReference type="InterPro" id="IPR013149">
    <property type="entry name" value="ADH-like_C"/>
</dbReference>
<reference evidence="6" key="1">
    <citation type="journal article" date="2019" name="Int. J. Syst. Evol. Microbiol.">
        <title>The Global Catalogue of Microorganisms (GCM) 10K type strain sequencing project: providing services to taxonomists for standard genome sequencing and annotation.</title>
        <authorList>
            <consortium name="The Broad Institute Genomics Platform"/>
            <consortium name="The Broad Institute Genome Sequencing Center for Infectious Disease"/>
            <person name="Wu L."/>
            <person name="Ma J."/>
        </authorList>
    </citation>
    <scope>NUCLEOTIDE SEQUENCE [LARGE SCALE GENOMIC DNA]</scope>
    <source>
        <strain evidence="6">JCM 16929</strain>
    </source>
</reference>
<feature type="region of interest" description="Disordered" evidence="3">
    <location>
        <begin position="1"/>
        <end position="20"/>
    </location>
</feature>
<evidence type="ECO:0000256" key="2">
    <source>
        <dbReference type="ARBA" id="ARBA00023002"/>
    </source>
</evidence>
<accession>A0ABP7AP57</accession>
<evidence type="ECO:0000313" key="5">
    <source>
        <dbReference type="EMBL" id="GAA3636366.1"/>
    </source>
</evidence>
<dbReference type="InterPro" id="IPR036291">
    <property type="entry name" value="NAD(P)-bd_dom_sf"/>
</dbReference>
<dbReference type="Pfam" id="PF00107">
    <property type="entry name" value="ADH_zinc_N"/>
    <property type="match status" value="1"/>
</dbReference>
<dbReference type="InterPro" id="IPR020843">
    <property type="entry name" value="ER"/>
</dbReference>
<evidence type="ECO:0000259" key="4">
    <source>
        <dbReference type="SMART" id="SM00829"/>
    </source>
</evidence>
<dbReference type="Proteomes" id="UP001501490">
    <property type="component" value="Unassembled WGS sequence"/>
</dbReference>
<dbReference type="NCBIfam" id="TIGR02824">
    <property type="entry name" value="quinone_pig3"/>
    <property type="match status" value="1"/>
</dbReference>
<dbReference type="SUPFAM" id="SSF51735">
    <property type="entry name" value="NAD(P)-binding Rossmann-fold domains"/>
    <property type="match status" value="1"/>
</dbReference>
<name>A0ABP7AP57_9ACTN</name>
<dbReference type="Gene3D" id="3.90.180.10">
    <property type="entry name" value="Medium-chain alcohol dehydrogenases, catalytic domain"/>
    <property type="match status" value="1"/>
</dbReference>
<dbReference type="PANTHER" id="PTHR48106">
    <property type="entry name" value="QUINONE OXIDOREDUCTASE PIG3-RELATED"/>
    <property type="match status" value="1"/>
</dbReference>